<proteinExistence type="predicted"/>
<evidence type="ECO:0000256" key="1">
    <source>
        <dbReference type="SAM" id="Phobius"/>
    </source>
</evidence>
<dbReference type="InterPro" id="IPR016032">
    <property type="entry name" value="Sig_transdc_resp-reg_C-effctor"/>
</dbReference>
<keyword evidence="1" id="KW-0812">Transmembrane</keyword>
<organism evidence="3 4">
    <name type="scientific">Extibacter muris</name>
    <dbReference type="NCBI Taxonomy" id="1796622"/>
    <lineage>
        <taxon>Bacteria</taxon>
        <taxon>Bacillati</taxon>
        <taxon>Bacillota</taxon>
        <taxon>Clostridia</taxon>
        <taxon>Lachnospirales</taxon>
        <taxon>Lachnospiraceae</taxon>
        <taxon>Extibacter</taxon>
    </lineage>
</organism>
<dbReference type="GO" id="GO:0003700">
    <property type="term" value="F:DNA-binding transcription factor activity"/>
    <property type="evidence" value="ECO:0007669"/>
    <property type="project" value="InterPro"/>
</dbReference>
<dbReference type="GO" id="GO:0005509">
    <property type="term" value="F:calcium ion binding"/>
    <property type="evidence" value="ECO:0007669"/>
    <property type="project" value="InterPro"/>
</dbReference>
<reference evidence="3 4" key="1">
    <citation type="journal article" date="2016" name="Nat. Microbiol.">
        <title>The Mouse Intestinal Bacterial Collection (miBC) provides host-specific insight into cultured diversity and functional potential of the gut microbiota.</title>
        <authorList>
            <person name="Lagkouvardos I."/>
            <person name="Pukall R."/>
            <person name="Abt B."/>
            <person name="Foesel B.U."/>
            <person name="Meier-Kolthoff J.P."/>
            <person name="Kumar N."/>
            <person name="Bresciani A."/>
            <person name="Martinez I."/>
            <person name="Just S."/>
            <person name="Ziegler C."/>
            <person name="Brugiroux S."/>
            <person name="Garzetti D."/>
            <person name="Wenning M."/>
            <person name="Bui T.P."/>
            <person name="Wang J."/>
            <person name="Hugenholtz F."/>
            <person name="Plugge C.M."/>
            <person name="Peterson D.A."/>
            <person name="Hornef M.W."/>
            <person name="Baines J.F."/>
            <person name="Smidt H."/>
            <person name="Walter J."/>
            <person name="Kristiansen K."/>
            <person name="Nielsen H.B."/>
            <person name="Haller D."/>
            <person name="Overmann J."/>
            <person name="Stecher B."/>
            <person name="Clavel T."/>
        </authorList>
    </citation>
    <scope>NUCLEOTIDE SEQUENCE [LARGE SCALE GENOMIC DNA]</scope>
    <source>
        <strain evidence="3 4">DSM 28560</strain>
    </source>
</reference>
<dbReference type="GO" id="GO:0003677">
    <property type="term" value="F:DNA binding"/>
    <property type="evidence" value="ECO:0007669"/>
    <property type="project" value="InterPro"/>
</dbReference>
<comment type="caution">
    <text evidence="3">The sequence shown here is derived from an EMBL/GenBank/DDBJ whole genome shotgun (WGS) entry which is preliminary data.</text>
</comment>
<evidence type="ECO:0000313" key="4">
    <source>
        <dbReference type="Proteomes" id="UP000295710"/>
    </source>
</evidence>
<dbReference type="GO" id="GO:0042173">
    <property type="term" value="P:regulation of sporulation resulting in formation of a cellular spore"/>
    <property type="evidence" value="ECO:0007669"/>
    <property type="project" value="InterPro"/>
</dbReference>
<protein>
    <recommendedName>
        <fullName evidence="2">Sporulation initiation factor Spo0A C-terminal domain-containing protein</fullName>
    </recommendedName>
</protein>
<feature type="transmembrane region" description="Helical" evidence="1">
    <location>
        <begin position="12"/>
        <end position="35"/>
    </location>
</feature>
<gene>
    <name evidence="3" type="ORF">E1963_04845</name>
</gene>
<feature type="domain" description="Sporulation initiation factor Spo0A C-terminal" evidence="2">
    <location>
        <begin position="8"/>
        <end position="105"/>
    </location>
</feature>
<dbReference type="Proteomes" id="UP000295710">
    <property type="component" value="Unassembled WGS sequence"/>
</dbReference>
<dbReference type="Gene3D" id="1.10.10.10">
    <property type="entry name" value="Winged helix-like DNA-binding domain superfamily/Winged helix DNA-binding domain"/>
    <property type="match status" value="1"/>
</dbReference>
<keyword evidence="1" id="KW-0472">Membrane</keyword>
<keyword evidence="4" id="KW-1185">Reference proteome</keyword>
<accession>A0A4V2WSR4</accession>
<dbReference type="SUPFAM" id="SSF46894">
    <property type="entry name" value="C-terminal effector domain of the bipartite response regulators"/>
    <property type="match status" value="1"/>
</dbReference>
<dbReference type="InterPro" id="IPR036388">
    <property type="entry name" value="WH-like_DNA-bd_sf"/>
</dbReference>
<dbReference type="RefSeq" id="WP_132275884.1">
    <property type="nucleotide sequence ID" value="NZ_JAOBST010000005.1"/>
</dbReference>
<dbReference type="GO" id="GO:0005737">
    <property type="term" value="C:cytoplasm"/>
    <property type="evidence" value="ECO:0007669"/>
    <property type="project" value="InterPro"/>
</dbReference>
<evidence type="ECO:0000259" key="2">
    <source>
        <dbReference type="Pfam" id="PF08769"/>
    </source>
</evidence>
<evidence type="ECO:0000313" key="3">
    <source>
        <dbReference type="EMBL" id="TDA22720.1"/>
    </source>
</evidence>
<sequence length="113" mass="13121">MLQLQEKIKYILYQLGVNSTYLGYYYLTLAIAIAIEEEENLLYISKNIYPRIAEQYHTSISCVERNIRTAADVMFRHGSPQLLAEIFIDGKNRPKNSRLISCLALYVKKQLSE</sequence>
<name>A0A4V2WSR4_9FIRM</name>
<dbReference type="AlphaFoldDB" id="A0A4V2WSR4"/>
<dbReference type="Pfam" id="PF08769">
    <property type="entry name" value="Spo0A_C"/>
    <property type="match status" value="1"/>
</dbReference>
<keyword evidence="1" id="KW-1133">Transmembrane helix</keyword>
<dbReference type="InterPro" id="IPR014879">
    <property type="entry name" value="Spo0A_C"/>
</dbReference>
<dbReference type="EMBL" id="SMMX01000003">
    <property type="protein sequence ID" value="TDA22720.1"/>
    <property type="molecule type" value="Genomic_DNA"/>
</dbReference>